<proteinExistence type="predicted"/>
<reference evidence="1 3" key="2">
    <citation type="journal article" date="2018" name="Plant J.">
        <title>The Physcomitrella patens chromosome-scale assembly reveals moss genome structure and evolution.</title>
        <authorList>
            <person name="Lang D."/>
            <person name="Ullrich K.K."/>
            <person name="Murat F."/>
            <person name="Fuchs J."/>
            <person name="Jenkins J."/>
            <person name="Haas F.B."/>
            <person name="Piednoel M."/>
            <person name="Gundlach H."/>
            <person name="Van Bel M."/>
            <person name="Meyberg R."/>
            <person name="Vives C."/>
            <person name="Morata J."/>
            <person name="Symeonidi A."/>
            <person name="Hiss M."/>
            <person name="Muchero W."/>
            <person name="Kamisugi Y."/>
            <person name="Saleh O."/>
            <person name="Blanc G."/>
            <person name="Decker E.L."/>
            <person name="van Gessel N."/>
            <person name="Grimwood J."/>
            <person name="Hayes R.D."/>
            <person name="Graham S.W."/>
            <person name="Gunter L.E."/>
            <person name="McDaniel S.F."/>
            <person name="Hoernstein S.N.W."/>
            <person name="Larsson A."/>
            <person name="Li F.W."/>
            <person name="Perroud P.F."/>
            <person name="Phillips J."/>
            <person name="Ranjan P."/>
            <person name="Rokshar D.S."/>
            <person name="Rothfels C.J."/>
            <person name="Schneider L."/>
            <person name="Shu S."/>
            <person name="Stevenson D.W."/>
            <person name="Thummler F."/>
            <person name="Tillich M."/>
            <person name="Villarreal Aguilar J.C."/>
            <person name="Widiez T."/>
            <person name="Wong G.K."/>
            <person name="Wymore A."/>
            <person name="Zhang Y."/>
            <person name="Zimmer A.D."/>
            <person name="Quatrano R.S."/>
            <person name="Mayer K.F.X."/>
            <person name="Goodstein D."/>
            <person name="Casacuberta J.M."/>
            <person name="Vandepoele K."/>
            <person name="Reski R."/>
            <person name="Cuming A.C."/>
            <person name="Tuskan G.A."/>
            <person name="Maumus F."/>
            <person name="Salse J."/>
            <person name="Schmutz J."/>
            <person name="Rensing S.A."/>
        </authorList>
    </citation>
    <scope>NUCLEOTIDE SEQUENCE [LARGE SCALE GENOMIC DNA]</scope>
    <source>
        <strain evidence="2 3">cv. Gransden 2004</strain>
    </source>
</reference>
<dbReference type="EnsemblPlants" id="Pp3c5_7950V3.1">
    <property type="protein sequence ID" value="PAC:32954843.CDS.1"/>
    <property type="gene ID" value="Pp3c5_7950"/>
</dbReference>
<dbReference type="PaxDb" id="3218-PP1S64_8V6.1"/>
<evidence type="ECO:0000313" key="3">
    <source>
        <dbReference type="Proteomes" id="UP000006727"/>
    </source>
</evidence>
<gene>
    <name evidence="1" type="ORF">PHYPA_007391</name>
</gene>
<organism evidence="1">
    <name type="scientific">Physcomitrium patens</name>
    <name type="common">Spreading-leaved earth moss</name>
    <name type="synonym">Physcomitrella patens</name>
    <dbReference type="NCBI Taxonomy" id="3218"/>
    <lineage>
        <taxon>Eukaryota</taxon>
        <taxon>Viridiplantae</taxon>
        <taxon>Streptophyta</taxon>
        <taxon>Embryophyta</taxon>
        <taxon>Bryophyta</taxon>
        <taxon>Bryophytina</taxon>
        <taxon>Bryopsida</taxon>
        <taxon>Funariidae</taxon>
        <taxon>Funariales</taxon>
        <taxon>Funariaceae</taxon>
        <taxon>Physcomitrium</taxon>
    </lineage>
</organism>
<reference evidence="2" key="3">
    <citation type="submission" date="2020-12" db="UniProtKB">
        <authorList>
            <consortium name="EnsemblPlants"/>
        </authorList>
    </citation>
    <scope>IDENTIFICATION</scope>
</reference>
<protein>
    <submittedName>
        <fullName evidence="1 2">Uncharacterized protein</fullName>
    </submittedName>
</protein>
<dbReference type="Gramene" id="Pp3c5_7950V3.1">
    <property type="protein sequence ID" value="PAC:32954843.CDS.1"/>
    <property type="gene ID" value="Pp3c5_7950"/>
</dbReference>
<accession>A0A2K1KIV8</accession>
<dbReference type="EMBL" id="ABEU02000005">
    <property type="protein sequence ID" value="PNR53716.1"/>
    <property type="molecule type" value="Genomic_DNA"/>
</dbReference>
<dbReference type="InParanoid" id="A0A2K1KIV8"/>
<reference evidence="1 3" key="1">
    <citation type="journal article" date="2008" name="Science">
        <title>The Physcomitrella genome reveals evolutionary insights into the conquest of land by plants.</title>
        <authorList>
            <person name="Rensing S."/>
            <person name="Lang D."/>
            <person name="Zimmer A."/>
            <person name="Terry A."/>
            <person name="Salamov A."/>
            <person name="Shapiro H."/>
            <person name="Nishiyama T."/>
            <person name="Perroud P.-F."/>
            <person name="Lindquist E."/>
            <person name="Kamisugi Y."/>
            <person name="Tanahashi T."/>
            <person name="Sakakibara K."/>
            <person name="Fujita T."/>
            <person name="Oishi K."/>
            <person name="Shin-I T."/>
            <person name="Kuroki Y."/>
            <person name="Toyoda A."/>
            <person name="Suzuki Y."/>
            <person name="Hashimoto A."/>
            <person name="Yamaguchi K."/>
            <person name="Sugano A."/>
            <person name="Kohara Y."/>
            <person name="Fujiyama A."/>
            <person name="Anterola A."/>
            <person name="Aoki S."/>
            <person name="Ashton N."/>
            <person name="Barbazuk W.B."/>
            <person name="Barker E."/>
            <person name="Bennetzen J."/>
            <person name="Bezanilla M."/>
            <person name="Blankenship R."/>
            <person name="Cho S.H."/>
            <person name="Dutcher S."/>
            <person name="Estelle M."/>
            <person name="Fawcett J.A."/>
            <person name="Gundlach H."/>
            <person name="Hanada K."/>
            <person name="Heyl A."/>
            <person name="Hicks K.A."/>
            <person name="Hugh J."/>
            <person name="Lohr M."/>
            <person name="Mayer K."/>
            <person name="Melkozernov A."/>
            <person name="Murata T."/>
            <person name="Nelson D."/>
            <person name="Pils B."/>
            <person name="Prigge M."/>
            <person name="Reiss B."/>
            <person name="Renner T."/>
            <person name="Rombauts S."/>
            <person name="Rushton P."/>
            <person name="Sanderfoot A."/>
            <person name="Schween G."/>
            <person name="Shiu S.-H."/>
            <person name="Stueber K."/>
            <person name="Theodoulou F.L."/>
            <person name="Tu H."/>
            <person name="Van de Peer Y."/>
            <person name="Verrier P.J."/>
            <person name="Waters E."/>
            <person name="Wood A."/>
            <person name="Yang L."/>
            <person name="Cove D."/>
            <person name="Cuming A."/>
            <person name="Hasebe M."/>
            <person name="Lucas S."/>
            <person name="Mishler D.B."/>
            <person name="Reski R."/>
            <person name="Grigoriev I."/>
            <person name="Quatrano R.S."/>
            <person name="Boore J.L."/>
        </authorList>
    </citation>
    <scope>NUCLEOTIDE SEQUENCE [LARGE SCALE GENOMIC DNA]</scope>
    <source>
        <strain evidence="2 3">cv. Gransden 2004</strain>
    </source>
</reference>
<dbReference type="Proteomes" id="UP000006727">
    <property type="component" value="Chromosome 5"/>
</dbReference>
<evidence type="ECO:0000313" key="2">
    <source>
        <dbReference type="EnsemblPlants" id="PAC:32954843.CDS.1"/>
    </source>
</evidence>
<dbReference type="AlphaFoldDB" id="A0A2K1KIV8"/>
<evidence type="ECO:0000313" key="1">
    <source>
        <dbReference type="EMBL" id="PNR53716.1"/>
    </source>
</evidence>
<sequence length="60" mass="7099">MPALQWRPACGFSVTTAIRSRAPRFFSSSYSYSTEVRHRRSCSVGCYERNYCWRNFVHND</sequence>
<keyword evidence="3" id="KW-1185">Reference proteome</keyword>
<name>A0A2K1KIV8_PHYPA</name>